<evidence type="ECO:0000256" key="1">
    <source>
        <dbReference type="SAM" id="Phobius"/>
    </source>
</evidence>
<comment type="caution">
    <text evidence="2">The sequence shown here is derived from an EMBL/GenBank/DDBJ whole genome shotgun (WGS) entry which is preliminary data.</text>
</comment>
<sequence length="116" mass="13090">MLAQILYAVHGRVPVFIVWVFLVEFVALGAFAARFANWYQYLRLGWAADRRAKEEAVRGPLSSKIEELQQQVKDLQAALVDQGKRAAQEQVKLAWMFYLLGAATSIPIGIFVNHIS</sequence>
<proteinExistence type="predicted"/>
<keyword evidence="1" id="KW-0812">Transmembrane</keyword>
<name>A0A7W8AFC1_9ACTN</name>
<protein>
    <submittedName>
        <fullName evidence="2">Uncharacterized protein</fullName>
    </submittedName>
</protein>
<dbReference type="Proteomes" id="UP000568380">
    <property type="component" value="Unassembled WGS sequence"/>
</dbReference>
<gene>
    <name evidence="2" type="ORF">HNR40_010638</name>
</gene>
<keyword evidence="1" id="KW-0472">Membrane</keyword>
<keyword evidence="1" id="KW-1133">Transmembrane helix</keyword>
<dbReference type="EMBL" id="JACHIN010000031">
    <property type="protein sequence ID" value="MBB5085124.1"/>
    <property type="molecule type" value="Genomic_DNA"/>
</dbReference>
<organism evidence="2 3">
    <name type="scientific">Nonomuraea endophytica</name>
    <dbReference type="NCBI Taxonomy" id="714136"/>
    <lineage>
        <taxon>Bacteria</taxon>
        <taxon>Bacillati</taxon>
        <taxon>Actinomycetota</taxon>
        <taxon>Actinomycetes</taxon>
        <taxon>Streptosporangiales</taxon>
        <taxon>Streptosporangiaceae</taxon>
        <taxon>Nonomuraea</taxon>
    </lineage>
</organism>
<feature type="transmembrane region" description="Helical" evidence="1">
    <location>
        <begin position="16"/>
        <end position="36"/>
    </location>
</feature>
<keyword evidence="3" id="KW-1185">Reference proteome</keyword>
<accession>A0A7W8AFC1</accession>
<dbReference type="AlphaFoldDB" id="A0A7W8AFC1"/>
<reference evidence="2 3" key="1">
    <citation type="submission" date="2020-08" db="EMBL/GenBank/DDBJ databases">
        <title>Genomic Encyclopedia of Type Strains, Phase IV (KMG-IV): sequencing the most valuable type-strain genomes for metagenomic binning, comparative biology and taxonomic classification.</title>
        <authorList>
            <person name="Goeker M."/>
        </authorList>
    </citation>
    <scope>NUCLEOTIDE SEQUENCE [LARGE SCALE GENOMIC DNA]</scope>
    <source>
        <strain evidence="2 3">DSM 45385</strain>
    </source>
</reference>
<evidence type="ECO:0000313" key="3">
    <source>
        <dbReference type="Proteomes" id="UP000568380"/>
    </source>
</evidence>
<dbReference type="RefSeq" id="WP_184976288.1">
    <property type="nucleotide sequence ID" value="NZ_JACHIN010000031.1"/>
</dbReference>
<evidence type="ECO:0000313" key="2">
    <source>
        <dbReference type="EMBL" id="MBB5085124.1"/>
    </source>
</evidence>
<feature type="transmembrane region" description="Helical" evidence="1">
    <location>
        <begin position="93"/>
        <end position="112"/>
    </location>
</feature>